<dbReference type="Pfam" id="PF06152">
    <property type="entry name" value="Phage_min_cap2"/>
    <property type="match status" value="1"/>
</dbReference>
<dbReference type="AlphaFoldDB" id="A0AAE4B7Q3"/>
<dbReference type="Proteomes" id="UP001182042">
    <property type="component" value="Unassembled WGS sequence"/>
</dbReference>
<reference evidence="1" key="1">
    <citation type="submission" date="2019-07" db="EMBL/GenBank/DDBJ databases">
        <title>Phylogenomic Reclassification of ATCC Bacillus Strains and Various Taxa within the Genus Bacillus.</title>
        <authorList>
            <person name="Riojas M.A."/>
            <person name="Frank A.M."/>
            <person name="Fenn S.L."/>
            <person name="King S."/>
            <person name="Brower S."/>
            <person name="Hazbon M.H."/>
        </authorList>
    </citation>
    <scope>NUCLEOTIDE SEQUENCE</scope>
    <source>
        <strain evidence="1">ATCC 27142</strain>
    </source>
</reference>
<dbReference type="InterPro" id="IPR009319">
    <property type="entry name" value="Phage_A118_VSP1"/>
</dbReference>
<proteinExistence type="predicted"/>
<dbReference type="EMBL" id="VKQA01000002">
    <property type="protein sequence ID" value="MDR4250716.1"/>
    <property type="molecule type" value="Genomic_DNA"/>
</dbReference>
<sequence>MAKVPAPNYDYQTNQLAGYYRIAIKDILAELDRVDISDFRRANALATLQSISGILSDLDTKSARWVSENVPIAANEGVINTLVSLKVAETVEQAALIVKFNELNEAMVAAAIADTQADLLAVTQNVDRKTKAAVRRAVSDSIKYNMTSGTNGRRTIRDDIKKRLKESVVTGIVDAKGRRWKPEVYADMVTRTKMMQTYREATTNEAVDRGVLYAQISSHGAKDACRGHEGEIIKLTLEAPGDFKTYEELQATGEIFHPRCKHVYSPIRDVGLLSER</sequence>
<name>A0AAE4B7Q3_BACPU</name>
<dbReference type="RefSeq" id="WP_309415812.1">
    <property type="nucleotide sequence ID" value="NZ_CP187659.1"/>
</dbReference>
<dbReference type="GO" id="GO:0005198">
    <property type="term" value="F:structural molecule activity"/>
    <property type="evidence" value="ECO:0007669"/>
    <property type="project" value="InterPro"/>
</dbReference>
<evidence type="ECO:0000313" key="2">
    <source>
        <dbReference type="Proteomes" id="UP001182042"/>
    </source>
</evidence>
<gene>
    <name evidence="1" type="ORF">FO508_10205</name>
</gene>
<protein>
    <submittedName>
        <fullName evidence="1">Minor capsid protein</fullName>
    </submittedName>
</protein>
<comment type="caution">
    <text evidence="1">The sequence shown here is derived from an EMBL/GenBank/DDBJ whole genome shotgun (WGS) entry which is preliminary data.</text>
</comment>
<accession>A0AAE4B7Q3</accession>
<organism evidence="1 2">
    <name type="scientific">Bacillus pumilus</name>
    <name type="common">Bacillus mesentericus</name>
    <dbReference type="NCBI Taxonomy" id="1408"/>
    <lineage>
        <taxon>Bacteria</taxon>
        <taxon>Bacillati</taxon>
        <taxon>Bacillota</taxon>
        <taxon>Bacilli</taxon>
        <taxon>Bacillales</taxon>
        <taxon>Bacillaceae</taxon>
        <taxon>Bacillus</taxon>
    </lineage>
</organism>
<evidence type="ECO:0000313" key="1">
    <source>
        <dbReference type="EMBL" id="MDR4250716.1"/>
    </source>
</evidence>